<dbReference type="SUPFAM" id="SSF46689">
    <property type="entry name" value="Homeodomain-like"/>
    <property type="match status" value="1"/>
</dbReference>
<evidence type="ECO:0000259" key="4">
    <source>
        <dbReference type="PROSITE" id="PS50977"/>
    </source>
</evidence>
<sequence>MASSGRLGVVAAGRIAGILRTVQPDRSPITSGACPDVWRITLDGSGYHGQVDALPLLPEPRPRPGPDPGGERSDAARNRQRILDSARSLLAEGGADSLTMDCLAQAAGVGKGTIFRRFGSRSGLLQALLDAEEQVLQRGFLAGPPPLGPGAPPEQRLVAFGAARIEFLRRHGELQRAADRDPANLFGSPPRRLDHTHLAYLLRELAIAPEPAGLATSLLAILSAPVVLHQVHVQQQAFEQVIENWTFLVHQLCRSSNSSCDTANISLPGQ</sequence>
<dbReference type="InterPro" id="IPR001647">
    <property type="entry name" value="HTH_TetR"/>
</dbReference>
<dbReference type="GO" id="GO:0003700">
    <property type="term" value="F:DNA-binding transcription factor activity"/>
    <property type="evidence" value="ECO:0007669"/>
    <property type="project" value="TreeGrafter"/>
</dbReference>
<feature type="DNA-binding region" description="H-T-H motif" evidence="2">
    <location>
        <begin position="99"/>
        <end position="118"/>
    </location>
</feature>
<feature type="domain" description="HTH tetR-type" evidence="4">
    <location>
        <begin position="76"/>
        <end position="136"/>
    </location>
</feature>
<dbReference type="EMBL" id="JACYWE010000003">
    <property type="protein sequence ID" value="MBD8505986.1"/>
    <property type="molecule type" value="Genomic_DNA"/>
</dbReference>
<evidence type="ECO:0000256" key="2">
    <source>
        <dbReference type="PROSITE-ProRule" id="PRU00335"/>
    </source>
</evidence>
<dbReference type="AlphaFoldDB" id="A0A927PM39"/>
<organism evidence="5 6">
    <name type="scientific">Lolliginicoccus lacisalsi</name>
    <dbReference type="NCBI Taxonomy" id="2742202"/>
    <lineage>
        <taxon>Bacteria</taxon>
        <taxon>Bacillati</taxon>
        <taxon>Actinomycetota</taxon>
        <taxon>Actinomycetes</taxon>
        <taxon>Mycobacteriales</taxon>
        <taxon>Hoyosellaceae</taxon>
        <taxon>Lolliginicoccus</taxon>
    </lineage>
</organism>
<dbReference type="PANTHER" id="PTHR30055:SF209">
    <property type="entry name" value="POSSIBLE TRANSCRIPTIONAL REGULATORY PROTEIN (PROBABLY TETR-FAMILY)"/>
    <property type="match status" value="1"/>
</dbReference>
<dbReference type="InterPro" id="IPR009057">
    <property type="entry name" value="Homeodomain-like_sf"/>
</dbReference>
<dbReference type="PROSITE" id="PS50977">
    <property type="entry name" value="HTH_TETR_2"/>
    <property type="match status" value="1"/>
</dbReference>
<dbReference type="Gene3D" id="1.10.357.10">
    <property type="entry name" value="Tetracycline Repressor, domain 2"/>
    <property type="match status" value="1"/>
</dbReference>
<dbReference type="PRINTS" id="PR00455">
    <property type="entry name" value="HTHTETR"/>
</dbReference>
<keyword evidence="1 2" id="KW-0238">DNA-binding</keyword>
<reference evidence="5" key="1">
    <citation type="submission" date="2020-09" db="EMBL/GenBank/DDBJ databases">
        <title>Hoyosella lacisalsi sp. nov., a halotolerant actinobacterium isolated from soil of Lake Gudzhirganskoe.</title>
        <authorList>
            <person name="Yang Q."/>
            <person name="Guo P.Y."/>
            <person name="Liu S.W."/>
            <person name="Li F.N."/>
            <person name="Sun C.H."/>
        </authorList>
    </citation>
    <scope>NUCLEOTIDE SEQUENCE</scope>
    <source>
        <strain evidence="5">G463</strain>
    </source>
</reference>
<proteinExistence type="predicted"/>
<dbReference type="Pfam" id="PF00440">
    <property type="entry name" value="TetR_N"/>
    <property type="match status" value="1"/>
</dbReference>
<accession>A0A927PM39</accession>
<evidence type="ECO:0000256" key="1">
    <source>
        <dbReference type="ARBA" id="ARBA00023125"/>
    </source>
</evidence>
<dbReference type="Proteomes" id="UP000642993">
    <property type="component" value="Unassembled WGS sequence"/>
</dbReference>
<dbReference type="GO" id="GO:0000976">
    <property type="term" value="F:transcription cis-regulatory region binding"/>
    <property type="evidence" value="ECO:0007669"/>
    <property type="project" value="TreeGrafter"/>
</dbReference>
<protein>
    <submittedName>
        <fullName evidence="5">TetR/AcrR family transcriptional regulator</fullName>
    </submittedName>
</protein>
<keyword evidence="6" id="KW-1185">Reference proteome</keyword>
<feature type="region of interest" description="Disordered" evidence="3">
    <location>
        <begin position="51"/>
        <end position="76"/>
    </location>
</feature>
<feature type="compositionally biased region" description="Basic and acidic residues" evidence="3">
    <location>
        <begin position="60"/>
        <end position="76"/>
    </location>
</feature>
<evidence type="ECO:0000313" key="5">
    <source>
        <dbReference type="EMBL" id="MBD8505986.1"/>
    </source>
</evidence>
<evidence type="ECO:0000256" key="3">
    <source>
        <dbReference type="SAM" id="MobiDB-lite"/>
    </source>
</evidence>
<dbReference type="InterPro" id="IPR050109">
    <property type="entry name" value="HTH-type_TetR-like_transc_reg"/>
</dbReference>
<dbReference type="PANTHER" id="PTHR30055">
    <property type="entry name" value="HTH-TYPE TRANSCRIPTIONAL REGULATOR RUTR"/>
    <property type="match status" value="1"/>
</dbReference>
<name>A0A927PM39_9ACTN</name>
<evidence type="ECO:0000313" key="6">
    <source>
        <dbReference type="Proteomes" id="UP000642993"/>
    </source>
</evidence>
<comment type="caution">
    <text evidence="5">The sequence shown here is derived from an EMBL/GenBank/DDBJ whole genome shotgun (WGS) entry which is preliminary data.</text>
</comment>
<gene>
    <name evidence="5" type="ORF">HT102_05755</name>
</gene>